<dbReference type="InterPro" id="IPR015421">
    <property type="entry name" value="PyrdxlP-dep_Trfase_major"/>
</dbReference>
<dbReference type="GO" id="GO:0008483">
    <property type="term" value="F:transaminase activity"/>
    <property type="evidence" value="ECO:0007669"/>
    <property type="project" value="UniProtKB-KW"/>
</dbReference>
<keyword evidence="5" id="KW-0804">Transcription</keyword>
<dbReference type="InterPro" id="IPR036388">
    <property type="entry name" value="WH-like_DNA-bd_sf"/>
</dbReference>
<feature type="domain" description="HTH gntR-type" evidence="6">
    <location>
        <begin position="11"/>
        <end position="79"/>
    </location>
</feature>
<keyword evidence="7" id="KW-0808">Transferase</keyword>
<dbReference type="SUPFAM" id="SSF53383">
    <property type="entry name" value="PLP-dependent transferases"/>
    <property type="match status" value="1"/>
</dbReference>
<dbReference type="InterPro" id="IPR051446">
    <property type="entry name" value="HTH_trans_reg/aminotransferase"/>
</dbReference>
<proteinExistence type="inferred from homology"/>
<dbReference type="EMBL" id="JAQSIP010000006">
    <property type="protein sequence ID" value="MDD0839617.1"/>
    <property type="molecule type" value="Genomic_DNA"/>
</dbReference>
<dbReference type="CDD" id="cd00609">
    <property type="entry name" value="AAT_like"/>
    <property type="match status" value="1"/>
</dbReference>
<evidence type="ECO:0000313" key="7">
    <source>
        <dbReference type="EMBL" id="MDD0839617.1"/>
    </source>
</evidence>
<evidence type="ECO:0000256" key="1">
    <source>
        <dbReference type="ARBA" id="ARBA00005384"/>
    </source>
</evidence>
<reference evidence="7 8" key="1">
    <citation type="submission" date="2023-02" db="EMBL/GenBank/DDBJ databases">
        <title>Bacterial whole genomic sequence of Curvibacter sp. HBC61.</title>
        <authorList>
            <person name="Le V."/>
            <person name="Ko S.-R."/>
            <person name="Ahn C.-Y."/>
            <person name="Oh H.-M."/>
        </authorList>
    </citation>
    <scope>NUCLEOTIDE SEQUENCE [LARGE SCALE GENOMIC DNA]</scope>
    <source>
        <strain evidence="7 8">HBC61</strain>
    </source>
</reference>
<organism evidence="7 8">
    <name type="scientific">Curvibacter cyanobacteriorum</name>
    <dbReference type="NCBI Taxonomy" id="3026422"/>
    <lineage>
        <taxon>Bacteria</taxon>
        <taxon>Pseudomonadati</taxon>
        <taxon>Pseudomonadota</taxon>
        <taxon>Betaproteobacteria</taxon>
        <taxon>Burkholderiales</taxon>
        <taxon>Comamonadaceae</taxon>
        <taxon>Curvibacter</taxon>
    </lineage>
</organism>
<comment type="similarity">
    <text evidence="1">In the C-terminal section; belongs to the class-I pyridoxal-phosphate-dependent aminotransferase family.</text>
</comment>
<dbReference type="InterPro" id="IPR000524">
    <property type="entry name" value="Tscrpt_reg_HTH_GntR"/>
</dbReference>
<evidence type="ECO:0000256" key="5">
    <source>
        <dbReference type="ARBA" id="ARBA00023163"/>
    </source>
</evidence>
<dbReference type="InterPro" id="IPR004839">
    <property type="entry name" value="Aminotransferase_I/II_large"/>
</dbReference>
<dbReference type="SMART" id="SM00345">
    <property type="entry name" value="HTH_GNTR"/>
    <property type="match status" value="1"/>
</dbReference>
<dbReference type="Pfam" id="PF00392">
    <property type="entry name" value="GntR"/>
    <property type="match status" value="1"/>
</dbReference>
<dbReference type="InterPro" id="IPR036390">
    <property type="entry name" value="WH_DNA-bd_sf"/>
</dbReference>
<dbReference type="Gene3D" id="1.10.10.10">
    <property type="entry name" value="Winged helix-like DNA-binding domain superfamily/Winged helix DNA-binding domain"/>
    <property type="match status" value="1"/>
</dbReference>
<dbReference type="SUPFAM" id="SSF46785">
    <property type="entry name" value="Winged helix' DNA-binding domain"/>
    <property type="match status" value="1"/>
</dbReference>
<sequence length="492" mass="53206">MLTLLEGQAGGGRRERLCAALREAVRSGQARLGERLPSSRDLAQDLGLSRVTVEAAYAQLETEGYVRRRVGQGSFVAIDMGASAAPAMRRVPTRAAPLATDLLSLRGQRMVDTGGCAEPERPRAFVAGSPDLQAFPTELWRQLTQRRLRGDASALMFYGDPQGLPALREAIAHYLTQSRGVRCSAAQVLVLTSSQQALQLLSATLLDEGDAVWMEDPGYAGARTAFVASGARLVDMALDEQGATIDPSRPSPRLIYLTPSHQFPTGRAMSLARRLAFLAHARACGAWLIEDDYDSEFLYDHQPTPALQGLDEQGRVVYIGTFSKSLFPSVRLAYMVLPEALVAPLVTARTTYDGHPAQLMQAVAADFMVQGHFAAHLRLMRQLYRGRRDALLQALHTQLPWAEPLDSRGGLQMAVRLPPGSEARLTRAAAQRGIATPSLGELYHTAPRNEGWRLGFAALTPQAIDAAVSTLSALSQRSARSASPPPPPSTQA</sequence>
<dbReference type="Gene3D" id="3.40.640.10">
    <property type="entry name" value="Type I PLP-dependent aspartate aminotransferase-like (Major domain)"/>
    <property type="match status" value="1"/>
</dbReference>
<dbReference type="PROSITE" id="PS50949">
    <property type="entry name" value="HTH_GNTR"/>
    <property type="match status" value="1"/>
</dbReference>
<evidence type="ECO:0000259" key="6">
    <source>
        <dbReference type="PROSITE" id="PS50949"/>
    </source>
</evidence>
<gene>
    <name evidence="7" type="ORF">PSQ40_13610</name>
</gene>
<dbReference type="Proteomes" id="UP001528673">
    <property type="component" value="Unassembled WGS sequence"/>
</dbReference>
<dbReference type="InterPro" id="IPR015424">
    <property type="entry name" value="PyrdxlP-dep_Trfase"/>
</dbReference>
<keyword evidence="3" id="KW-0805">Transcription regulation</keyword>
<evidence type="ECO:0000256" key="3">
    <source>
        <dbReference type="ARBA" id="ARBA00023015"/>
    </source>
</evidence>
<dbReference type="Pfam" id="PF00155">
    <property type="entry name" value="Aminotran_1_2"/>
    <property type="match status" value="1"/>
</dbReference>
<dbReference type="RefSeq" id="WP_273952088.1">
    <property type="nucleotide sequence ID" value="NZ_JAQSIP010000006.1"/>
</dbReference>
<keyword evidence="8" id="KW-1185">Reference proteome</keyword>
<keyword evidence="2" id="KW-0663">Pyridoxal phosphate</keyword>
<name>A0ABT5N3G9_9BURK</name>
<evidence type="ECO:0000256" key="2">
    <source>
        <dbReference type="ARBA" id="ARBA00022898"/>
    </source>
</evidence>
<evidence type="ECO:0000256" key="4">
    <source>
        <dbReference type="ARBA" id="ARBA00023125"/>
    </source>
</evidence>
<keyword evidence="4" id="KW-0238">DNA-binding</keyword>
<comment type="caution">
    <text evidence="7">The sequence shown here is derived from an EMBL/GenBank/DDBJ whole genome shotgun (WGS) entry which is preliminary data.</text>
</comment>
<protein>
    <submittedName>
        <fullName evidence="7">PLP-dependent aminotransferase family protein</fullName>
    </submittedName>
</protein>
<dbReference type="PANTHER" id="PTHR46577">
    <property type="entry name" value="HTH-TYPE TRANSCRIPTIONAL REGULATORY PROTEIN GABR"/>
    <property type="match status" value="1"/>
</dbReference>
<keyword evidence="7" id="KW-0032">Aminotransferase</keyword>
<evidence type="ECO:0000313" key="8">
    <source>
        <dbReference type="Proteomes" id="UP001528673"/>
    </source>
</evidence>
<dbReference type="PANTHER" id="PTHR46577:SF1">
    <property type="entry name" value="HTH-TYPE TRANSCRIPTIONAL REGULATORY PROTEIN GABR"/>
    <property type="match status" value="1"/>
</dbReference>
<dbReference type="PRINTS" id="PR00035">
    <property type="entry name" value="HTHGNTR"/>
</dbReference>
<dbReference type="CDD" id="cd07377">
    <property type="entry name" value="WHTH_GntR"/>
    <property type="match status" value="1"/>
</dbReference>
<accession>A0ABT5N3G9</accession>